<keyword evidence="1" id="KW-0472">Membrane</keyword>
<evidence type="ECO:0000256" key="1">
    <source>
        <dbReference type="SAM" id="Phobius"/>
    </source>
</evidence>
<dbReference type="Proteomes" id="UP000183046">
    <property type="component" value="Unassembled WGS sequence"/>
</dbReference>
<evidence type="ECO:0000313" key="3">
    <source>
        <dbReference type="Proteomes" id="UP000183046"/>
    </source>
</evidence>
<proteinExistence type="predicted"/>
<dbReference type="EMBL" id="FMWB01000001">
    <property type="protein sequence ID" value="SCZ21701.1"/>
    <property type="molecule type" value="Genomic_DNA"/>
</dbReference>
<reference evidence="3" key="1">
    <citation type="submission" date="2016-10" db="EMBL/GenBank/DDBJ databases">
        <authorList>
            <person name="de Groot N.N."/>
        </authorList>
    </citation>
    <scope>NUCLEOTIDE SEQUENCE [LARGE SCALE GENOMIC DNA]</scope>
    <source>
        <strain evidence="3">DSM 15758</strain>
    </source>
</reference>
<protein>
    <submittedName>
        <fullName evidence="2">Citrate-Mg2+:H+ or citrate-Ca2+:H+ symporter, CitMHS family</fullName>
    </submittedName>
</protein>
<name>A0A1G5MAC1_9PSED</name>
<accession>A0A1G5MAC1</accession>
<keyword evidence="1" id="KW-1133">Transmembrane helix</keyword>
<feature type="transmembrane region" description="Helical" evidence="1">
    <location>
        <begin position="20"/>
        <end position="40"/>
    </location>
</feature>
<gene>
    <name evidence="2" type="ORF">SAMN05216279_101403</name>
</gene>
<evidence type="ECO:0000313" key="2">
    <source>
        <dbReference type="EMBL" id="SCZ21701.1"/>
    </source>
</evidence>
<dbReference type="AlphaFoldDB" id="A0A1G5MAC1"/>
<sequence>MNRTGLTFGEYQKEFFKRSLPMFSLFIVIAIAIVTGELPIC</sequence>
<dbReference type="RefSeq" id="WP_256326373.1">
    <property type="nucleotide sequence ID" value="NZ_FMWB01000001.1"/>
</dbReference>
<comment type="caution">
    <text evidence="2">The sequence shown here is derived from an EMBL/GenBank/DDBJ whole genome shotgun (WGS) entry which is preliminary data.</text>
</comment>
<organism evidence="2 3">
    <name type="scientific">Pseudomonas oryzihabitans</name>
    <dbReference type="NCBI Taxonomy" id="47885"/>
    <lineage>
        <taxon>Bacteria</taxon>
        <taxon>Pseudomonadati</taxon>
        <taxon>Pseudomonadota</taxon>
        <taxon>Gammaproteobacteria</taxon>
        <taxon>Pseudomonadales</taxon>
        <taxon>Pseudomonadaceae</taxon>
        <taxon>Pseudomonas</taxon>
    </lineage>
</organism>
<keyword evidence="1" id="KW-0812">Transmembrane</keyword>